<dbReference type="AlphaFoldDB" id="A0A4S8MAQ9"/>
<dbReference type="InterPro" id="IPR041457">
    <property type="entry name" value="CxC2_KDZ-assoc"/>
</dbReference>
<accession>A0A4S8MAQ9</accession>
<dbReference type="OrthoDB" id="3214502at2759"/>
<evidence type="ECO:0000259" key="1">
    <source>
        <dbReference type="Pfam" id="PF18803"/>
    </source>
</evidence>
<organism evidence="2 3">
    <name type="scientific">Dendrothele bispora (strain CBS 962.96)</name>
    <dbReference type="NCBI Taxonomy" id="1314807"/>
    <lineage>
        <taxon>Eukaryota</taxon>
        <taxon>Fungi</taxon>
        <taxon>Dikarya</taxon>
        <taxon>Basidiomycota</taxon>
        <taxon>Agaricomycotina</taxon>
        <taxon>Agaricomycetes</taxon>
        <taxon>Agaricomycetidae</taxon>
        <taxon>Agaricales</taxon>
        <taxon>Agaricales incertae sedis</taxon>
        <taxon>Dendrothele</taxon>
    </lineage>
</organism>
<name>A0A4S8MAQ9_DENBC</name>
<dbReference type="EMBL" id="ML179119">
    <property type="protein sequence ID" value="THU99489.1"/>
    <property type="molecule type" value="Genomic_DNA"/>
</dbReference>
<reference evidence="2 3" key="1">
    <citation type="journal article" date="2019" name="Nat. Ecol. Evol.">
        <title>Megaphylogeny resolves global patterns of mushroom evolution.</title>
        <authorList>
            <person name="Varga T."/>
            <person name="Krizsan K."/>
            <person name="Foldi C."/>
            <person name="Dima B."/>
            <person name="Sanchez-Garcia M."/>
            <person name="Sanchez-Ramirez S."/>
            <person name="Szollosi G.J."/>
            <person name="Szarkandi J.G."/>
            <person name="Papp V."/>
            <person name="Albert L."/>
            <person name="Andreopoulos W."/>
            <person name="Angelini C."/>
            <person name="Antonin V."/>
            <person name="Barry K.W."/>
            <person name="Bougher N.L."/>
            <person name="Buchanan P."/>
            <person name="Buyck B."/>
            <person name="Bense V."/>
            <person name="Catcheside P."/>
            <person name="Chovatia M."/>
            <person name="Cooper J."/>
            <person name="Damon W."/>
            <person name="Desjardin D."/>
            <person name="Finy P."/>
            <person name="Geml J."/>
            <person name="Haridas S."/>
            <person name="Hughes K."/>
            <person name="Justo A."/>
            <person name="Karasinski D."/>
            <person name="Kautmanova I."/>
            <person name="Kiss B."/>
            <person name="Kocsube S."/>
            <person name="Kotiranta H."/>
            <person name="LaButti K.M."/>
            <person name="Lechner B.E."/>
            <person name="Liimatainen K."/>
            <person name="Lipzen A."/>
            <person name="Lukacs Z."/>
            <person name="Mihaltcheva S."/>
            <person name="Morgado L.N."/>
            <person name="Niskanen T."/>
            <person name="Noordeloos M.E."/>
            <person name="Ohm R.A."/>
            <person name="Ortiz-Santana B."/>
            <person name="Ovrebo C."/>
            <person name="Racz N."/>
            <person name="Riley R."/>
            <person name="Savchenko A."/>
            <person name="Shiryaev A."/>
            <person name="Soop K."/>
            <person name="Spirin V."/>
            <person name="Szebenyi C."/>
            <person name="Tomsovsky M."/>
            <person name="Tulloss R.E."/>
            <person name="Uehling J."/>
            <person name="Grigoriev I.V."/>
            <person name="Vagvolgyi C."/>
            <person name="Papp T."/>
            <person name="Martin F.M."/>
            <person name="Miettinen O."/>
            <person name="Hibbett D.S."/>
            <person name="Nagy L.G."/>
        </authorList>
    </citation>
    <scope>NUCLEOTIDE SEQUENCE [LARGE SCALE GENOMIC DNA]</scope>
    <source>
        <strain evidence="2 3">CBS 962.96</strain>
    </source>
</reference>
<gene>
    <name evidence="2" type="ORF">K435DRAFT_618658</name>
</gene>
<keyword evidence="3" id="KW-1185">Reference proteome</keyword>
<sequence>CEKDPSPSVLYRCRDCHGRKMLCRQCCVTSHIHNPFHRLEIWHGGLYRLGTMGERDLDFVLHMGHGGKPCPNATASTLVIFADLNGLFPLQVGWCGCGETASDKENARWRQLVRMGYVPASFSSPQTAFSTNLFERMHLELMEGHASMKSVWEVLRRLTQPNFPELVDNRYVELMRVYRWHRDLVWILEGGGFHEPCLCKVPGGLALFCTCCPQPGINV</sequence>
<evidence type="ECO:0000313" key="2">
    <source>
        <dbReference type="EMBL" id="THU99489.1"/>
    </source>
</evidence>
<feature type="non-terminal residue" evidence="2">
    <location>
        <position position="219"/>
    </location>
</feature>
<dbReference type="Proteomes" id="UP000297245">
    <property type="component" value="Unassembled WGS sequence"/>
</dbReference>
<protein>
    <recommendedName>
        <fullName evidence="1">CxC2-like cysteine cluster KDZ transposase-associated domain-containing protein</fullName>
    </recommendedName>
</protein>
<proteinExistence type="predicted"/>
<dbReference type="Pfam" id="PF18803">
    <property type="entry name" value="CxC2"/>
    <property type="match status" value="1"/>
</dbReference>
<feature type="non-terminal residue" evidence="2">
    <location>
        <position position="1"/>
    </location>
</feature>
<evidence type="ECO:0000313" key="3">
    <source>
        <dbReference type="Proteomes" id="UP000297245"/>
    </source>
</evidence>
<feature type="domain" description="CxC2-like cysteine cluster KDZ transposase-associated" evidence="1">
    <location>
        <begin position="56"/>
        <end position="160"/>
    </location>
</feature>